<name>A0ABC9F526_9POAL</name>
<evidence type="ECO:0000256" key="4">
    <source>
        <dbReference type="ARBA" id="ARBA00022833"/>
    </source>
</evidence>
<dbReference type="AlphaFoldDB" id="A0ABC9F526"/>
<evidence type="ECO:0000256" key="8">
    <source>
        <dbReference type="ARBA" id="ARBA00023242"/>
    </source>
</evidence>
<evidence type="ECO:0000313" key="12">
    <source>
        <dbReference type="EMBL" id="CAL5069253.1"/>
    </source>
</evidence>
<reference evidence="12" key="1">
    <citation type="submission" date="2024-10" db="EMBL/GenBank/DDBJ databases">
        <authorList>
            <person name="Ryan C."/>
        </authorList>
    </citation>
    <scope>NUCLEOTIDE SEQUENCE [LARGE SCALE GENOMIC DNA]</scope>
</reference>
<evidence type="ECO:0000256" key="3">
    <source>
        <dbReference type="ARBA" id="ARBA00022771"/>
    </source>
</evidence>
<feature type="compositionally biased region" description="Basic residues" evidence="10">
    <location>
        <begin position="189"/>
        <end position="199"/>
    </location>
</feature>
<evidence type="ECO:0000313" key="13">
    <source>
        <dbReference type="Proteomes" id="UP001497457"/>
    </source>
</evidence>
<keyword evidence="3 9" id="KW-0863">Zinc-finger</keyword>
<evidence type="ECO:0000256" key="7">
    <source>
        <dbReference type="ARBA" id="ARBA00023163"/>
    </source>
</evidence>
<keyword evidence="7" id="KW-0804">Transcription</keyword>
<dbReference type="SUPFAM" id="SSF103612">
    <property type="entry name" value="SBT domain"/>
    <property type="match status" value="1"/>
</dbReference>
<feature type="domain" description="SBP-type" evidence="11">
    <location>
        <begin position="122"/>
        <end position="199"/>
    </location>
</feature>
<evidence type="ECO:0000256" key="9">
    <source>
        <dbReference type="PROSITE-ProRule" id="PRU00470"/>
    </source>
</evidence>
<dbReference type="FunFam" id="4.10.1100.10:FF:000001">
    <property type="entry name" value="Squamosa promoter-binding-like protein 14"/>
    <property type="match status" value="1"/>
</dbReference>
<dbReference type="GO" id="GO:0008270">
    <property type="term" value="F:zinc ion binding"/>
    <property type="evidence" value="ECO:0007669"/>
    <property type="project" value="UniProtKB-KW"/>
</dbReference>
<dbReference type="GO" id="GO:0005634">
    <property type="term" value="C:nucleus"/>
    <property type="evidence" value="ECO:0007669"/>
    <property type="project" value="UniProtKB-SubCell"/>
</dbReference>
<feature type="compositionally biased region" description="Gly residues" evidence="10">
    <location>
        <begin position="1"/>
        <end position="13"/>
    </location>
</feature>
<dbReference type="EMBL" id="OZ075115">
    <property type="protein sequence ID" value="CAL5069253.1"/>
    <property type="molecule type" value="Genomic_DNA"/>
</dbReference>
<dbReference type="Pfam" id="PF03110">
    <property type="entry name" value="SBP"/>
    <property type="match status" value="1"/>
</dbReference>
<evidence type="ECO:0000256" key="5">
    <source>
        <dbReference type="ARBA" id="ARBA00023015"/>
    </source>
</evidence>
<keyword evidence="6" id="KW-0238">DNA-binding</keyword>
<dbReference type="Gene3D" id="4.10.1100.10">
    <property type="entry name" value="Transcription factor, SBP-box domain"/>
    <property type="match status" value="1"/>
</dbReference>
<comment type="subcellular location">
    <subcellularLocation>
        <location evidence="1">Nucleus</location>
    </subcellularLocation>
</comment>
<evidence type="ECO:0000256" key="2">
    <source>
        <dbReference type="ARBA" id="ARBA00022723"/>
    </source>
</evidence>
<proteinExistence type="predicted"/>
<keyword evidence="4" id="KW-0862">Zinc</keyword>
<keyword evidence="13" id="KW-1185">Reference proteome</keyword>
<accession>A0ABC9F526</accession>
<feature type="compositionally biased region" description="Low complexity" evidence="10">
    <location>
        <begin position="361"/>
        <end position="371"/>
    </location>
</feature>
<feature type="region of interest" description="Disordered" evidence="10">
    <location>
        <begin position="189"/>
        <end position="212"/>
    </location>
</feature>
<protein>
    <recommendedName>
        <fullName evidence="11">SBP-type domain-containing protein</fullName>
    </recommendedName>
</protein>
<evidence type="ECO:0000256" key="10">
    <source>
        <dbReference type="SAM" id="MobiDB-lite"/>
    </source>
</evidence>
<keyword evidence="2" id="KW-0479">Metal-binding</keyword>
<feature type="region of interest" description="Disordered" evidence="10">
    <location>
        <begin position="346"/>
        <end position="397"/>
    </location>
</feature>
<feature type="region of interest" description="Disordered" evidence="10">
    <location>
        <begin position="1"/>
        <end position="51"/>
    </location>
</feature>
<sequence length="397" mass="40551">MEGNGSGAGGGGAAPPWDLGMHWAPAGGSPYSDPPPPPFLPRPGGGATSHYQQQQELITCLKLGKRPCCWAGAAAGSQAALQAGAGLLSPGHANGGGASGEAAAGEGRRKEKAAPAVSAAAVARCQVQGCQMELSGAKEYHRRHKVCEAHSKAPRVVVLGAEQRFCQQCSRFHAISEFDDQKRSCRRRLAGHNERRRKSNASEAMARGAAHAHGMPPFGHGFLPPFGFPASPAGALSLLSSATRGAGGAPWQLVPAPDISARSSAALDELIAENRAALLAWQFCSPSSSSLDRSPPRRRLAPPPPADDHQAANWRHPHDGAGGGRYYRAAPPASAGHTTLDLMQTAAAASASAPPLRPVPERAAAARPPGGAKDGGDAAGCSSDAWEQAGGGGARAL</sequence>
<keyword evidence="5" id="KW-0805">Transcription regulation</keyword>
<dbReference type="PANTHER" id="PTHR31251">
    <property type="entry name" value="SQUAMOSA PROMOTER-BINDING-LIKE PROTEIN 4"/>
    <property type="match status" value="1"/>
</dbReference>
<organism evidence="12 13">
    <name type="scientific">Urochloa decumbens</name>
    <dbReference type="NCBI Taxonomy" id="240449"/>
    <lineage>
        <taxon>Eukaryota</taxon>
        <taxon>Viridiplantae</taxon>
        <taxon>Streptophyta</taxon>
        <taxon>Embryophyta</taxon>
        <taxon>Tracheophyta</taxon>
        <taxon>Spermatophyta</taxon>
        <taxon>Magnoliopsida</taxon>
        <taxon>Liliopsida</taxon>
        <taxon>Poales</taxon>
        <taxon>Poaceae</taxon>
        <taxon>PACMAD clade</taxon>
        <taxon>Panicoideae</taxon>
        <taxon>Panicodae</taxon>
        <taxon>Paniceae</taxon>
        <taxon>Melinidinae</taxon>
        <taxon>Urochloa</taxon>
    </lineage>
</organism>
<feature type="region of interest" description="Disordered" evidence="10">
    <location>
        <begin position="286"/>
        <end position="332"/>
    </location>
</feature>
<dbReference type="InterPro" id="IPR036893">
    <property type="entry name" value="SBP_sf"/>
</dbReference>
<keyword evidence="8" id="KW-0539">Nucleus</keyword>
<feature type="compositionally biased region" description="Pro residues" evidence="10">
    <location>
        <begin position="32"/>
        <end position="41"/>
    </location>
</feature>
<dbReference type="InterPro" id="IPR004333">
    <property type="entry name" value="SBP_dom"/>
</dbReference>
<evidence type="ECO:0000259" key="11">
    <source>
        <dbReference type="PROSITE" id="PS51141"/>
    </source>
</evidence>
<dbReference type="GO" id="GO:0003677">
    <property type="term" value="F:DNA binding"/>
    <property type="evidence" value="ECO:0007669"/>
    <property type="project" value="UniProtKB-KW"/>
</dbReference>
<dbReference type="PROSITE" id="PS51141">
    <property type="entry name" value="ZF_SBP"/>
    <property type="match status" value="1"/>
</dbReference>
<dbReference type="PANTHER" id="PTHR31251:SF222">
    <property type="entry name" value="SQUAMOSA PROMOTER-BINDING-LIKE PROTEIN 7"/>
    <property type="match status" value="1"/>
</dbReference>
<dbReference type="Proteomes" id="UP001497457">
    <property type="component" value="Chromosome 5rd"/>
</dbReference>
<gene>
    <name evidence="12" type="ORF">URODEC1_LOCUS102091</name>
</gene>
<dbReference type="InterPro" id="IPR044817">
    <property type="entry name" value="SBP-like"/>
</dbReference>
<evidence type="ECO:0000256" key="6">
    <source>
        <dbReference type="ARBA" id="ARBA00023125"/>
    </source>
</evidence>
<evidence type="ECO:0000256" key="1">
    <source>
        <dbReference type="ARBA" id="ARBA00004123"/>
    </source>
</evidence>